<keyword evidence="2 4" id="KW-1133">Transmembrane helix</keyword>
<dbReference type="Proteomes" id="UP000251205">
    <property type="component" value="Unassembled WGS sequence"/>
</dbReference>
<evidence type="ECO:0000313" key="6">
    <source>
        <dbReference type="EMBL" id="RAX39768.1"/>
    </source>
</evidence>
<dbReference type="EMBL" id="QMKK01000045">
    <property type="protein sequence ID" value="RAX39768.1"/>
    <property type="molecule type" value="Genomic_DNA"/>
</dbReference>
<dbReference type="Gene3D" id="1.20.1250.20">
    <property type="entry name" value="MFS general substrate transporter like domains"/>
    <property type="match status" value="1"/>
</dbReference>
<feature type="transmembrane region" description="Helical" evidence="4">
    <location>
        <begin position="84"/>
        <end position="101"/>
    </location>
</feature>
<dbReference type="CDD" id="cd17324">
    <property type="entry name" value="MFS_NepI_like"/>
    <property type="match status" value="1"/>
</dbReference>
<evidence type="ECO:0000256" key="1">
    <source>
        <dbReference type="ARBA" id="ARBA00022692"/>
    </source>
</evidence>
<evidence type="ECO:0000313" key="7">
    <source>
        <dbReference type="Proteomes" id="UP000251205"/>
    </source>
</evidence>
<feature type="transmembrane region" description="Helical" evidence="4">
    <location>
        <begin position="251"/>
        <end position="272"/>
    </location>
</feature>
<feature type="transmembrane region" description="Helical" evidence="4">
    <location>
        <begin position="370"/>
        <end position="387"/>
    </location>
</feature>
<dbReference type="InterPro" id="IPR020846">
    <property type="entry name" value="MFS_dom"/>
</dbReference>
<reference evidence="6 7" key="1">
    <citation type="submission" date="2018-06" db="EMBL/GenBank/DDBJ databases">
        <title>Whole Genome Sequence of an efficient microsymbiont, Rhizobium tropici.</title>
        <authorList>
            <person name="Srinivasan R."/>
            <person name="Singh H.V."/>
            <person name="Srivastava R."/>
            <person name="Kumari B."/>
            <person name="Radhakrishna A."/>
        </authorList>
    </citation>
    <scope>NUCLEOTIDE SEQUENCE [LARGE SCALE GENOMIC DNA]</scope>
    <source>
        <strain evidence="6 7">IGFRI Rhizo-19</strain>
    </source>
</reference>
<feature type="transmembrane region" description="Helical" evidence="4">
    <location>
        <begin position="345"/>
        <end position="364"/>
    </location>
</feature>
<dbReference type="GO" id="GO:0022857">
    <property type="term" value="F:transmembrane transporter activity"/>
    <property type="evidence" value="ECO:0007669"/>
    <property type="project" value="InterPro"/>
</dbReference>
<gene>
    <name evidence="6" type="ORF">DQ393_19785</name>
</gene>
<dbReference type="RefSeq" id="WP_112343443.1">
    <property type="nucleotide sequence ID" value="NZ_QMKK01000045.1"/>
</dbReference>
<organism evidence="6 7">
    <name type="scientific">Rhizobium tropici</name>
    <dbReference type="NCBI Taxonomy" id="398"/>
    <lineage>
        <taxon>Bacteria</taxon>
        <taxon>Pseudomonadati</taxon>
        <taxon>Pseudomonadota</taxon>
        <taxon>Alphaproteobacteria</taxon>
        <taxon>Hyphomicrobiales</taxon>
        <taxon>Rhizobiaceae</taxon>
        <taxon>Rhizobium/Agrobacterium group</taxon>
        <taxon>Rhizobium</taxon>
    </lineage>
</organism>
<dbReference type="AlphaFoldDB" id="A0A329YA33"/>
<keyword evidence="3 4" id="KW-0472">Membrane</keyword>
<keyword evidence="1 4" id="KW-0812">Transmembrane</keyword>
<evidence type="ECO:0000259" key="5">
    <source>
        <dbReference type="PROSITE" id="PS50850"/>
    </source>
</evidence>
<dbReference type="SUPFAM" id="SSF103473">
    <property type="entry name" value="MFS general substrate transporter"/>
    <property type="match status" value="1"/>
</dbReference>
<evidence type="ECO:0000256" key="2">
    <source>
        <dbReference type="ARBA" id="ARBA00022989"/>
    </source>
</evidence>
<protein>
    <submittedName>
        <fullName evidence="6">MFS transporter</fullName>
    </submittedName>
</protein>
<sequence length="406" mass="42779">MDVNAKHTPRTKAELGKATLFAMAAASGIAVANIYYNQPMIGIIETEFGNDPMTGFIPTATQLGYALGLLFLLPLGDIVHRRKLIIGQFLVLAVALVLAALSPTAFALVLASLVVGASSTVAQQIVPFAASLATPEKRGTTIGTVMAGVLSGILFSRTLSGFVGQHFGWREMFWLGVPMAFLASGLMYLTLPAHAPASRMAYRNALRSLVHLWKREGELRTAALVQAALFGSFTAFWTVLALYLATPKFNLGADIAGLFGIVGAVGVFAAPLAGKVADRKGPHFVVWLGTFLTIAAWLMFGFWSSLVVLVIGVVVLDFGIQSALVSNQHIVYALDPDARSRINTIFMTAMFLGGAAGAALASAAWSYQGWAGVSILGGALGLVALAIRSLGRSRPKIQSVNGGRAK</sequence>
<dbReference type="InterPro" id="IPR036259">
    <property type="entry name" value="MFS_trans_sf"/>
</dbReference>
<dbReference type="Pfam" id="PF07690">
    <property type="entry name" value="MFS_1"/>
    <property type="match status" value="1"/>
</dbReference>
<comment type="caution">
    <text evidence="6">The sequence shown here is derived from an EMBL/GenBank/DDBJ whole genome shotgun (WGS) entry which is preliminary data.</text>
</comment>
<dbReference type="OrthoDB" id="9815356at2"/>
<dbReference type="InterPro" id="IPR011701">
    <property type="entry name" value="MFS"/>
</dbReference>
<evidence type="ECO:0000256" key="4">
    <source>
        <dbReference type="SAM" id="Phobius"/>
    </source>
</evidence>
<feature type="transmembrane region" description="Helical" evidence="4">
    <location>
        <begin position="172"/>
        <end position="191"/>
    </location>
</feature>
<evidence type="ECO:0000256" key="3">
    <source>
        <dbReference type="ARBA" id="ARBA00023136"/>
    </source>
</evidence>
<feature type="transmembrane region" description="Helical" evidence="4">
    <location>
        <begin position="142"/>
        <end position="160"/>
    </location>
</feature>
<feature type="transmembrane region" description="Helical" evidence="4">
    <location>
        <begin position="223"/>
        <end position="245"/>
    </location>
</feature>
<feature type="transmembrane region" description="Helical" evidence="4">
    <location>
        <begin position="56"/>
        <end position="75"/>
    </location>
</feature>
<proteinExistence type="predicted"/>
<dbReference type="PANTHER" id="PTHR42910">
    <property type="entry name" value="TRANSPORTER SCO4007-RELATED"/>
    <property type="match status" value="1"/>
</dbReference>
<feature type="transmembrane region" description="Helical" evidence="4">
    <location>
        <begin position="18"/>
        <end position="36"/>
    </location>
</feature>
<feature type="domain" description="Major facilitator superfamily (MFS) profile" evidence="5">
    <location>
        <begin position="19"/>
        <end position="396"/>
    </location>
</feature>
<dbReference type="PROSITE" id="PS50850">
    <property type="entry name" value="MFS"/>
    <property type="match status" value="1"/>
</dbReference>
<dbReference type="PANTHER" id="PTHR42910:SF1">
    <property type="entry name" value="MAJOR FACILITATOR SUPERFAMILY (MFS) PROFILE DOMAIN-CONTAINING PROTEIN"/>
    <property type="match status" value="1"/>
</dbReference>
<accession>A0A329YA33</accession>
<name>A0A329YA33_RHITR</name>